<comment type="caution">
    <text evidence="2">The sequence shown here is derived from an EMBL/GenBank/DDBJ whole genome shotgun (WGS) entry which is preliminary data.</text>
</comment>
<reference evidence="2" key="1">
    <citation type="submission" date="2021-02" db="EMBL/GenBank/DDBJ databases">
        <authorList>
            <person name="Dougan E. K."/>
            <person name="Rhodes N."/>
            <person name="Thang M."/>
            <person name="Chan C."/>
        </authorList>
    </citation>
    <scope>NUCLEOTIDE SEQUENCE</scope>
</reference>
<accession>A0A813JHL6</accession>
<protein>
    <submittedName>
        <fullName evidence="2">Uncharacterized protein</fullName>
    </submittedName>
</protein>
<feature type="compositionally biased region" description="Basic and acidic residues" evidence="1">
    <location>
        <begin position="122"/>
        <end position="138"/>
    </location>
</feature>
<feature type="region of interest" description="Disordered" evidence="1">
    <location>
        <begin position="117"/>
        <end position="186"/>
    </location>
</feature>
<gene>
    <name evidence="2" type="ORF">PGLA2088_LOCUS21116</name>
</gene>
<proteinExistence type="predicted"/>
<name>A0A813JHL6_POLGL</name>
<evidence type="ECO:0000256" key="1">
    <source>
        <dbReference type="SAM" id="MobiDB-lite"/>
    </source>
</evidence>
<sequence>MVRPPAQAEEPEQPEVGDESVFYVSQKALLVVKLKLENGEEIDQTLLDSFAHPGEFPDEEILVPIDMSALDADFPPEEEELIDEDSRLDVERMVAKLGAKGTAEALIRAQKLFLENRTGESAAERPKPMTGKEWKEIWGNDGFEEGEEEEMSEDGLVEAGSEEEDDDGEEDDDAEGEPAAKKAKTG</sequence>
<dbReference type="Proteomes" id="UP000626109">
    <property type="component" value="Unassembled WGS sequence"/>
</dbReference>
<evidence type="ECO:0000313" key="2">
    <source>
        <dbReference type="EMBL" id="CAE8678982.1"/>
    </source>
</evidence>
<dbReference type="EMBL" id="CAJNNW010025728">
    <property type="protein sequence ID" value="CAE8678982.1"/>
    <property type="molecule type" value="Genomic_DNA"/>
</dbReference>
<organism evidence="2 3">
    <name type="scientific">Polarella glacialis</name>
    <name type="common">Dinoflagellate</name>
    <dbReference type="NCBI Taxonomy" id="89957"/>
    <lineage>
        <taxon>Eukaryota</taxon>
        <taxon>Sar</taxon>
        <taxon>Alveolata</taxon>
        <taxon>Dinophyceae</taxon>
        <taxon>Suessiales</taxon>
        <taxon>Suessiaceae</taxon>
        <taxon>Polarella</taxon>
    </lineage>
</organism>
<dbReference type="AlphaFoldDB" id="A0A813JHL6"/>
<feature type="compositionally biased region" description="Acidic residues" evidence="1">
    <location>
        <begin position="142"/>
        <end position="176"/>
    </location>
</feature>
<evidence type="ECO:0000313" key="3">
    <source>
        <dbReference type="Proteomes" id="UP000626109"/>
    </source>
</evidence>